<dbReference type="InterPro" id="IPR003578">
    <property type="entry name" value="Small_GTPase_Rho"/>
</dbReference>
<evidence type="ECO:0000256" key="2">
    <source>
        <dbReference type="ARBA" id="ARBA00023134"/>
    </source>
</evidence>
<dbReference type="InterPro" id="IPR001806">
    <property type="entry name" value="Small_GTPase"/>
</dbReference>
<evidence type="ECO:0000313" key="4">
    <source>
        <dbReference type="EMBL" id="CAB1421863.1"/>
    </source>
</evidence>
<organism evidence="4 5">
    <name type="scientific">Pleuronectes platessa</name>
    <name type="common">European plaice</name>
    <dbReference type="NCBI Taxonomy" id="8262"/>
    <lineage>
        <taxon>Eukaryota</taxon>
        <taxon>Metazoa</taxon>
        <taxon>Chordata</taxon>
        <taxon>Craniata</taxon>
        <taxon>Vertebrata</taxon>
        <taxon>Euteleostomi</taxon>
        <taxon>Actinopterygii</taxon>
        <taxon>Neopterygii</taxon>
        <taxon>Teleostei</taxon>
        <taxon>Neoteleostei</taxon>
        <taxon>Acanthomorphata</taxon>
        <taxon>Carangaria</taxon>
        <taxon>Pleuronectiformes</taxon>
        <taxon>Pleuronectoidei</taxon>
        <taxon>Pleuronectidae</taxon>
        <taxon>Pleuronectes</taxon>
    </lineage>
</organism>
<dbReference type="InterPro" id="IPR005225">
    <property type="entry name" value="Small_GTP-bd"/>
</dbReference>
<dbReference type="PROSITE" id="PS51419">
    <property type="entry name" value="RAB"/>
    <property type="match status" value="1"/>
</dbReference>
<dbReference type="SMART" id="SM00173">
    <property type="entry name" value="RAS"/>
    <property type="match status" value="1"/>
</dbReference>
<comment type="caution">
    <text evidence="4">The sequence shown here is derived from an EMBL/GenBank/DDBJ whole genome shotgun (WGS) entry which is preliminary data.</text>
</comment>
<dbReference type="FunFam" id="3.40.50.300:FF:001447">
    <property type="entry name" value="Ras-related protein Rab-1B"/>
    <property type="match status" value="1"/>
</dbReference>
<dbReference type="EMBL" id="CADEAL010000549">
    <property type="protein sequence ID" value="CAB1421863.1"/>
    <property type="molecule type" value="Genomic_DNA"/>
</dbReference>
<gene>
    <name evidence="4" type="ORF">PLEPLA_LOCUS9751</name>
</gene>
<dbReference type="GO" id="GO:0005525">
    <property type="term" value="F:GTP binding"/>
    <property type="evidence" value="ECO:0007669"/>
    <property type="project" value="UniProtKB-KW"/>
</dbReference>
<dbReference type="GO" id="GO:0007264">
    <property type="term" value="P:small GTPase-mediated signal transduction"/>
    <property type="evidence" value="ECO:0007669"/>
    <property type="project" value="InterPro"/>
</dbReference>
<dbReference type="Proteomes" id="UP001153269">
    <property type="component" value="Unassembled WGS sequence"/>
</dbReference>
<sequence>MDSDSAVQCKLVVVGDSQCGKSALLSVFAKDSFPECYVPTVFENYSASFDLDLQRVELRLWDTSGSSYYDNVRPLSYPDADAVLICFDISRPETLDNVLKKWRGEIEEFCPNTKMLLVGCKSDLRANLFTRSHSRHTPVSYDQSENEATRRCSPSAILSGVDSS</sequence>
<dbReference type="SMART" id="SM00174">
    <property type="entry name" value="RHO"/>
    <property type="match status" value="1"/>
</dbReference>
<reference evidence="4" key="1">
    <citation type="submission" date="2020-03" db="EMBL/GenBank/DDBJ databases">
        <authorList>
            <person name="Weist P."/>
        </authorList>
    </citation>
    <scope>NUCLEOTIDE SEQUENCE</scope>
</reference>
<keyword evidence="2" id="KW-0342">GTP-binding</keyword>
<feature type="region of interest" description="Disordered" evidence="3">
    <location>
        <begin position="136"/>
        <end position="164"/>
    </location>
</feature>
<keyword evidence="1" id="KW-0547">Nucleotide-binding</keyword>
<name>A0A9N7YDM2_PLEPL</name>
<dbReference type="InterPro" id="IPR027417">
    <property type="entry name" value="P-loop_NTPase"/>
</dbReference>
<evidence type="ECO:0000256" key="3">
    <source>
        <dbReference type="SAM" id="MobiDB-lite"/>
    </source>
</evidence>
<dbReference type="Pfam" id="PF00071">
    <property type="entry name" value="Ras"/>
    <property type="match status" value="1"/>
</dbReference>
<evidence type="ECO:0000313" key="5">
    <source>
        <dbReference type="Proteomes" id="UP001153269"/>
    </source>
</evidence>
<protein>
    <recommendedName>
        <fullName evidence="6">Rho-related GTP-binding protein RhoE</fullName>
    </recommendedName>
</protein>
<dbReference type="PANTHER" id="PTHR24072">
    <property type="entry name" value="RHO FAMILY GTPASE"/>
    <property type="match status" value="1"/>
</dbReference>
<dbReference type="AlphaFoldDB" id="A0A9N7YDM2"/>
<evidence type="ECO:0008006" key="6">
    <source>
        <dbReference type="Google" id="ProtNLM"/>
    </source>
</evidence>
<dbReference type="SUPFAM" id="SSF52540">
    <property type="entry name" value="P-loop containing nucleoside triphosphate hydrolases"/>
    <property type="match status" value="1"/>
</dbReference>
<dbReference type="PROSITE" id="PS51420">
    <property type="entry name" value="RHO"/>
    <property type="match status" value="1"/>
</dbReference>
<keyword evidence="5" id="KW-1185">Reference proteome</keyword>
<dbReference type="GO" id="GO:0003924">
    <property type="term" value="F:GTPase activity"/>
    <property type="evidence" value="ECO:0007669"/>
    <property type="project" value="InterPro"/>
</dbReference>
<dbReference type="Gene3D" id="3.40.50.300">
    <property type="entry name" value="P-loop containing nucleotide triphosphate hydrolases"/>
    <property type="match status" value="1"/>
</dbReference>
<proteinExistence type="predicted"/>
<dbReference type="PRINTS" id="PR00449">
    <property type="entry name" value="RASTRNSFRMNG"/>
</dbReference>
<accession>A0A9N7YDM2</accession>
<evidence type="ECO:0000256" key="1">
    <source>
        <dbReference type="ARBA" id="ARBA00022741"/>
    </source>
</evidence>
<dbReference type="NCBIfam" id="TIGR00231">
    <property type="entry name" value="small_GTP"/>
    <property type="match status" value="1"/>
</dbReference>
<dbReference type="SMART" id="SM00175">
    <property type="entry name" value="RAB"/>
    <property type="match status" value="1"/>
</dbReference>